<evidence type="ECO:0000313" key="4">
    <source>
        <dbReference type="Proteomes" id="UP001596037"/>
    </source>
</evidence>
<dbReference type="PANTHER" id="PTHR11941">
    <property type="entry name" value="ENOYL-COA HYDRATASE-RELATED"/>
    <property type="match status" value="1"/>
</dbReference>
<dbReference type="InterPro" id="IPR001753">
    <property type="entry name" value="Enoyl-CoA_hydra/iso"/>
</dbReference>
<dbReference type="InterPro" id="IPR029045">
    <property type="entry name" value="ClpP/crotonase-like_dom_sf"/>
</dbReference>
<comment type="caution">
    <text evidence="3">The sequence shown here is derived from an EMBL/GenBank/DDBJ whole genome shotgun (WGS) entry which is preliminary data.</text>
</comment>
<organism evidence="3 4">
    <name type="scientific">Caenimonas terrae</name>
    <dbReference type="NCBI Taxonomy" id="696074"/>
    <lineage>
        <taxon>Bacteria</taxon>
        <taxon>Pseudomonadati</taxon>
        <taxon>Pseudomonadota</taxon>
        <taxon>Betaproteobacteria</taxon>
        <taxon>Burkholderiales</taxon>
        <taxon>Comamonadaceae</taxon>
        <taxon>Caenimonas</taxon>
    </lineage>
</organism>
<keyword evidence="4" id="KW-1185">Reference proteome</keyword>
<gene>
    <name evidence="3" type="ORF">ACFPOE_04570</name>
</gene>
<dbReference type="InterPro" id="IPR018376">
    <property type="entry name" value="Enoyl-CoA_hyd/isom_CS"/>
</dbReference>
<accession>A0ABW0N832</accession>
<dbReference type="PROSITE" id="PS00166">
    <property type="entry name" value="ENOYL_COA_HYDRATASE"/>
    <property type="match status" value="1"/>
</dbReference>
<dbReference type="Gene3D" id="3.90.226.10">
    <property type="entry name" value="2-enoyl-CoA Hydratase, Chain A, domain 1"/>
    <property type="match status" value="1"/>
</dbReference>
<dbReference type="SUPFAM" id="SSF52096">
    <property type="entry name" value="ClpP/crotonase"/>
    <property type="match status" value="1"/>
</dbReference>
<sequence>MSEGTVHLERAGALATVTFDRPQERNAMTWAMYGQLGVLCEQLRQDSSVRAVLFRGAGGKAFVAGTDIAQFLEFRGGDAGVAYEQRIDSCIGMLEALPMPTIALVEGWAVGGGVAIATACDFRIATPESKFGVPIARTLGNCLSMSNMARLVQALGAQRVRRMLLLAEMVTAGEALACGYLHAVADAGELQGQGVALAQQLAALAPVTQAVAKEALRRLQQHHLPDAEDLIRRAYGSKDFREGVQAFTAKRPPVWSGE</sequence>
<dbReference type="Proteomes" id="UP001596037">
    <property type="component" value="Unassembled WGS sequence"/>
</dbReference>
<evidence type="ECO:0000256" key="2">
    <source>
        <dbReference type="RuleBase" id="RU003707"/>
    </source>
</evidence>
<protein>
    <submittedName>
        <fullName evidence="3">Enoyl-CoA hydratase/isomerase family protein</fullName>
    </submittedName>
</protein>
<evidence type="ECO:0000313" key="3">
    <source>
        <dbReference type="EMBL" id="MFC5496799.1"/>
    </source>
</evidence>
<dbReference type="EMBL" id="JBHSMF010000003">
    <property type="protein sequence ID" value="MFC5496799.1"/>
    <property type="molecule type" value="Genomic_DNA"/>
</dbReference>
<dbReference type="NCBIfam" id="NF004796">
    <property type="entry name" value="PRK06144.1"/>
    <property type="match status" value="1"/>
</dbReference>
<evidence type="ECO:0000256" key="1">
    <source>
        <dbReference type="ARBA" id="ARBA00005254"/>
    </source>
</evidence>
<dbReference type="RefSeq" id="WP_376848833.1">
    <property type="nucleotide sequence ID" value="NZ_JBHSMF010000003.1"/>
</dbReference>
<dbReference type="Pfam" id="PF00378">
    <property type="entry name" value="ECH_1"/>
    <property type="match status" value="1"/>
</dbReference>
<dbReference type="CDD" id="cd06558">
    <property type="entry name" value="crotonase-like"/>
    <property type="match status" value="1"/>
</dbReference>
<reference evidence="4" key="1">
    <citation type="journal article" date="2019" name="Int. J. Syst. Evol. Microbiol.">
        <title>The Global Catalogue of Microorganisms (GCM) 10K type strain sequencing project: providing services to taxonomists for standard genome sequencing and annotation.</title>
        <authorList>
            <consortium name="The Broad Institute Genomics Platform"/>
            <consortium name="The Broad Institute Genome Sequencing Center for Infectious Disease"/>
            <person name="Wu L."/>
            <person name="Ma J."/>
        </authorList>
    </citation>
    <scope>NUCLEOTIDE SEQUENCE [LARGE SCALE GENOMIC DNA]</scope>
    <source>
        <strain evidence="4">CCUG 57401</strain>
    </source>
</reference>
<dbReference type="PANTHER" id="PTHR11941:SF54">
    <property type="entry name" value="ENOYL-COA HYDRATASE, MITOCHONDRIAL"/>
    <property type="match status" value="1"/>
</dbReference>
<name>A0ABW0N832_9BURK</name>
<comment type="similarity">
    <text evidence="1 2">Belongs to the enoyl-CoA hydratase/isomerase family.</text>
</comment>
<proteinExistence type="inferred from homology"/>